<dbReference type="AlphaFoldDB" id="A0A172WVB1"/>
<gene>
    <name evidence="1" type="ORF">PS273GM_20695</name>
</gene>
<reference evidence="1 2" key="1">
    <citation type="submission" date="2016-05" db="EMBL/GenBank/DDBJ databases">
        <title>Genome sequence of Pseudomonas stutzeri 273 and identification of the exopolysaccharide biosynthesis locus.</title>
        <authorList>
            <person name="Wu S."/>
            <person name="Sun C."/>
        </authorList>
    </citation>
    <scope>NUCLEOTIDE SEQUENCE [LARGE SCALE GENOMIC DNA]</scope>
    <source>
        <strain evidence="1 2">273</strain>
    </source>
</reference>
<sequence>MSRGLDRKHLRRSAAFSLIVFMLERSGCNLVTGHRRLHLALLSWHSFGSATTPGQWFSGITSWRQS</sequence>
<evidence type="ECO:0000313" key="2">
    <source>
        <dbReference type="Proteomes" id="UP000077787"/>
    </source>
</evidence>
<proteinExistence type="predicted"/>
<dbReference type="Proteomes" id="UP000077787">
    <property type="component" value="Chromosome"/>
</dbReference>
<evidence type="ECO:0000313" key="1">
    <source>
        <dbReference type="EMBL" id="ANF27373.1"/>
    </source>
</evidence>
<protein>
    <submittedName>
        <fullName evidence="1">Uncharacterized protein</fullName>
    </submittedName>
</protein>
<dbReference type="EMBL" id="CP015641">
    <property type="protein sequence ID" value="ANF27373.1"/>
    <property type="molecule type" value="Genomic_DNA"/>
</dbReference>
<accession>A0A172WVB1</accession>
<name>A0A172WVB1_STUST</name>
<organism evidence="1 2">
    <name type="scientific">Stutzerimonas stutzeri</name>
    <name type="common">Pseudomonas stutzeri</name>
    <dbReference type="NCBI Taxonomy" id="316"/>
    <lineage>
        <taxon>Bacteria</taxon>
        <taxon>Pseudomonadati</taxon>
        <taxon>Pseudomonadota</taxon>
        <taxon>Gammaproteobacteria</taxon>
        <taxon>Pseudomonadales</taxon>
        <taxon>Pseudomonadaceae</taxon>
        <taxon>Stutzerimonas</taxon>
    </lineage>
</organism>